<dbReference type="OrthoDB" id="2122982at2759"/>
<evidence type="ECO:0000256" key="8">
    <source>
        <dbReference type="ARBA" id="ARBA00022737"/>
    </source>
</evidence>
<dbReference type="Proteomes" id="UP001163046">
    <property type="component" value="Unassembled WGS sequence"/>
</dbReference>
<organism evidence="17 18">
    <name type="scientific">Desmophyllum pertusum</name>
    <dbReference type="NCBI Taxonomy" id="174260"/>
    <lineage>
        <taxon>Eukaryota</taxon>
        <taxon>Metazoa</taxon>
        <taxon>Cnidaria</taxon>
        <taxon>Anthozoa</taxon>
        <taxon>Hexacorallia</taxon>
        <taxon>Scleractinia</taxon>
        <taxon>Caryophylliina</taxon>
        <taxon>Caryophylliidae</taxon>
        <taxon>Desmophyllum</taxon>
    </lineage>
</organism>
<dbReference type="SUPFAM" id="SSF159034">
    <property type="entry name" value="Mib/herc2 domain-like"/>
    <property type="match status" value="2"/>
</dbReference>
<dbReference type="GO" id="GO:0008270">
    <property type="term" value="F:zinc ion binding"/>
    <property type="evidence" value="ECO:0007669"/>
    <property type="project" value="UniProtKB-KW"/>
</dbReference>
<comment type="subcellular location">
    <subcellularLocation>
        <location evidence="2">Cytoplasm</location>
    </subcellularLocation>
</comment>
<feature type="repeat" description="ANK" evidence="12">
    <location>
        <begin position="425"/>
        <end position="449"/>
    </location>
</feature>
<dbReference type="InterPro" id="IPR037252">
    <property type="entry name" value="Mib_Herc2_sf"/>
</dbReference>
<dbReference type="Pfam" id="PF06701">
    <property type="entry name" value="MIB_HERC2"/>
    <property type="match status" value="2"/>
</dbReference>
<dbReference type="GO" id="GO:0016567">
    <property type="term" value="P:protein ubiquitination"/>
    <property type="evidence" value="ECO:0007669"/>
    <property type="project" value="InterPro"/>
</dbReference>
<evidence type="ECO:0000256" key="5">
    <source>
        <dbReference type="ARBA" id="ARBA00022490"/>
    </source>
</evidence>
<dbReference type="FunFam" id="2.30.30.40:FF:000078">
    <property type="entry name" value="Putative e3 ubiquitin-protein ligase mib2"/>
    <property type="match status" value="1"/>
</dbReference>
<dbReference type="InterPro" id="IPR040847">
    <property type="entry name" value="SH3_15"/>
</dbReference>
<dbReference type="InterPro" id="IPR010606">
    <property type="entry name" value="Mib_Herc2"/>
</dbReference>
<dbReference type="PROSITE" id="PS01357">
    <property type="entry name" value="ZF_ZZ_1"/>
    <property type="match status" value="1"/>
</dbReference>
<evidence type="ECO:0000256" key="2">
    <source>
        <dbReference type="ARBA" id="ARBA00004496"/>
    </source>
</evidence>
<sequence length="469" mass="51317">MEVGLRVVRGPDWMWGDQDGGEGNVGTVVHLGGDGNVPDDTVLVYWDTGKQANYRAGYSGKYDLRVFDSAQTGLKHIHVTCDGCKEVPLIGTRWKCADCQNYDLCSTCFVSDVHDKHHAFLRIEQPQGNGIPVGKRTNFVKRQSKGFFPGAKVSRGRDWKWAEQDGGNGRIGTLSEITAWNGVDRSGAKIVWGMLRNNTYRAGHQGSVDLKCTTPANGPSYYRECLAKVGEKRQRAANRLKIGERVSVCLEAEVLKAMSQGHGGWIDSMAQCVGKIGKISKIDDDGDVQISYGLQSWVFHPDVVTKMPSFQSGDQVRVFNDKQLVQNLQQGHGGWNESMEVALGKQALEDMSGGEATSRRGETTPESPAKELHDLLQALLMGAVLKGGSAGDPGDRLVNASSSGNLQDVREILEANPDKIDHKRAGKTALHVACHQGRAEIAKYLTSKGRQQRHQGRTGLFCNASRSLW</sequence>
<evidence type="ECO:0000256" key="9">
    <source>
        <dbReference type="ARBA" id="ARBA00022771"/>
    </source>
</evidence>
<keyword evidence="18" id="KW-1185">Reference proteome</keyword>
<evidence type="ECO:0000256" key="6">
    <source>
        <dbReference type="ARBA" id="ARBA00022679"/>
    </source>
</evidence>
<keyword evidence="8" id="KW-0677">Repeat</keyword>
<evidence type="ECO:0000313" key="17">
    <source>
        <dbReference type="EMBL" id="KAJ7358991.1"/>
    </source>
</evidence>
<dbReference type="Gene3D" id="2.30.30.40">
    <property type="entry name" value="SH3 Domains"/>
    <property type="match status" value="2"/>
</dbReference>
<keyword evidence="6 17" id="KW-0808">Transferase</keyword>
<dbReference type="Gene3D" id="1.25.40.20">
    <property type="entry name" value="Ankyrin repeat-containing domain"/>
    <property type="match status" value="1"/>
</dbReference>
<dbReference type="EMBL" id="MU827313">
    <property type="protein sequence ID" value="KAJ7358991.1"/>
    <property type="molecule type" value="Genomic_DNA"/>
</dbReference>
<feature type="domain" description="MIB/HERC2" evidence="16">
    <location>
        <begin position="1"/>
        <end position="70"/>
    </location>
</feature>
<dbReference type="EC" id="2.3.2.27" evidence="4"/>
<feature type="region of interest" description="Disordered" evidence="14">
    <location>
        <begin position="349"/>
        <end position="368"/>
    </location>
</feature>
<dbReference type="InterPro" id="IPR036770">
    <property type="entry name" value="Ankyrin_rpt-contain_sf"/>
</dbReference>
<dbReference type="PROSITE" id="PS50297">
    <property type="entry name" value="ANK_REP_REGION"/>
    <property type="match status" value="1"/>
</dbReference>
<evidence type="ECO:0000256" key="12">
    <source>
        <dbReference type="PROSITE-ProRule" id="PRU00023"/>
    </source>
</evidence>
<keyword evidence="17" id="KW-0012">Acyltransferase</keyword>
<gene>
    <name evidence="17" type="primary">MIB2_8</name>
    <name evidence="17" type="ORF">OS493_019896</name>
</gene>
<dbReference type="InterPro" id="IPR000433">
    <property type="entry name" value="Znf_ZZ"/>
</dbReference>
<dbReference type="SUPFAM" id="SSF48403">
    <property type="entry name" value="Ankyrin repeat"/>
    <property type="match status" value="1"/>
</dbReference>
<evidence type="ECO:0000259" key="15">
    <source>
        <dbReference type="PROSITE" id="PS50135"/>
    </source>
</evidence>
<dbReference type="PANTHER" id="PTHR24202:SF4">
    <property type="entry name" value="E3 UBIQUITIN-PROTEIN LIGASE MIB2-RELATED"/>
    <property type="match status" value="1"/>
</dbReference>
<keyword evidence="12" id="KW-0040">ANK repeat</keyword>
<feature type="compositionally biased region" description="Basic and acidic residues" evidence="14">
    <location>
        <begin position="357"/>
        <end position="368"/>
    </location>
</feature>
<keyword evidence="5" id="KW-0963">Cytoplasm</keyword>
<dbReference type="PANTHER" id="PTHR24202">
    <property type="entry name" value="E3 UBIQUITIN-PROTEIN LIGASE MIB2"/>
    <property type="match status" value="1"/>
</dbReference>
<evidence type="ECO:0000256" key="3">
    <source>
        <dbReference type="ARBA" id="ARBA00004906"/>
    </source>
</evidence>
<evidence type="ECO:0000259" key="16">
    <source>
        <dbReference type="PROSITE" id="PS51416"/>
    </source>
</evidence>
<dbReference type="InterPro" id="IPR002110">
    <property type="entry name" value="Ankyrin_rpt"/>
</dbReference>
<evidence type="ECO:0000256" key="13">
    <source>
        <dbReference type="PROSITE-ProRule" id="PRU00228"/>
    </source>
</evidence>
<comment type="caution">
    <text evidence="17">The sequence shown here is derived from an EMBL/GenBank/DDBJ whole genome shotgun (WGS) entry which is preliminary data.</text>
</comment>
<keyword evidence="7" id="KW-0479">Metal-binding</keyword>
<comment type="catalytic activity">
    <reaction evidence="1">
        <text>S-ubiquitinyl-[E2 ubiquitin-conjugating enzyme]-L-cysteine + [acceptor protein]-L-lysine = [E2 ubiquitin-conjugating enzyme]-L-cysteine + N(6)-ubiquitinyl-[acceptor protein]-L-lysine.</text>
        <dbReference type="EC" id="2.3.2.27"/>
    </reaction>
</comment>
<proteinExistence type="predicted"/>
<keyword evidence="10" id="KW-0833">Ubl conjugation pathway</keyword>
<dbReference type="InterPro" id="IPR043145">
    <property type="entry name" value="Znf_ZZ_sf"/>
</dbReference>
<feature type="domain" description="MIB/HERC2" evidence="16">
    <location>
        <begin position="139"/>
        <end position="216"/>
    </location>
</feature>
<dbReference type="Pfam" id="PF18346">
    <property type="entry name" value="SH3_15"/>
    <property type="match status" value="2"/>
</dbReference>
<keyword evidence="11" id="KW-0862">Zinc</keyword>
<keyword evidence="9 13" id="KW-0863">Zinc-finger</keyword>
<dbReference type="PROSITE" id="PS50135">
    <property type="entry name" value="ZF_ZZ_2"/>
    <property type="match status" value="1"/>
</dbReference>
<evidence type="ECO:0000256" key="4">
    <source>
        <dbReference type="ARBA" id="ARBA00012483"/>
    </source>
</evidence>
<dbReference type="PROSITE" id="PS50088">
    <property type="entry name" value="ANK_REPEAT"/>
    <property type="match status" value="1"/>
</dbReference>
<evidence type="ECO:0000256" key="1">
    <source>
        <dbReference type="ARBA" id="ARBA00000900"/>
    </source>
</evidence>
<dbReference type="Gene3D" id="3.30.60.90">
    <property type="match status" value="1"/>
</dbReference>
<evidence type="ECO:0000256" key="7">
    <source>
        <dbReference type="ARBA" id="ARBA00022723"/>
    </source>
</evidence>
<evidence type="ECO:0000313" key="18">
    <source>
        <dbReference type="Proteomes" id="UP001163046"/>
    </source>
</evidence>
<evidence type="ECO:0000256" key="11">
    <source>
        <dbReference type="ARBA" id="ARBA00022833"/>
    </source>
</evidence>
<dbReference type="AlphaFoldDB" id="A0A9W9YN08"/>
<reference evidence="17" key="1">
    <citation type="submission" date="2023-01" db="EMBL/GenBank/DDBJ databases">
        <title>Genome assembly of the deep-sea coral Lophelia pertusa.</title>
        <authorList>
            <person name="Herrera S."/>
            <person name="Cordes E."/>
        </authorList>
    </citation>
    <scope>NUCLEOTIDE SEQUENCE</scope>
    <source>
        <strain evidence="17">USNM1676648</strain>
        <tissue evidence="17">Polyp</tissue>
    </source>
</reference>
<accession>A0A9W9YN08</accession>
<dbReference type="SMART" id="SM00291">
    <property type="entry name" value="ZnF_ZZ"/>
    <property type="match status" value="1"/>
</dbReference>
<evidence type="ECO:0000256" key="10">
    <source>
        <dbReference type="ARBA" id="ARBA00022786"/>
    </source>
</evidence>
<comment type="pathway">
    <text evidence="3">Protein modification; protein ubiquitination.</text>
</comment>
<evidence type="ECO:0000256" key="14">
    <source>
        <dbReference type="SAM" id="MobiDB-lite"/>
    </source>
</evidence>
<dbReference type="GO" id="GO:0061630">
    <property type="term" value="F:ubiquitin protein ligase activity"/>
    <property type="evidence" value="ECO:0007669"/>
    <property type="project" value="UniProtKB-EC"/>
</dbReference>
<dbReference type="PROSITE" id="PS51416">
    <property type="entry name" value="MIB_HERC2"/>
    <property type="match status" value="2"/>
</dbReference>
<dbReference type="Pfam" id="PF00569">
    <property type="entry name" value="ZZ"/>
    <property type="match status" value="1"/>
</dbReference>
<dbReference type="FunFam" id="2.30.30.40:FF:000044">
    <property type="entry name" value="E3 ubiquitin-protein ligase MIB2, putative"/>
    <property type="match status" value="1"/>
</dbReference>
<dbReference type="GO" id="GO:0005737">
    <property type="term" value="C:cytoplasm"/>
    <property type="evidence" value="ECO:0007669"/>
    <property type="project" value="UniProtKB-SubCell"/>
</dbReference>
<dbReference type="SUPFAM" id="SSF57850">
    <property type="entry name" value="RING/U-box"/>
    <property type="match status" value="1"/>
</dbReference>
<dbReference type="Pfam" id="PF12796">
    <property type="entry name" value="Ank_2"/>
    <property type="match status" value="1"/>
</dbReference>
<feature type="domain" description="ZZ-type" evidence="15">
    <location>
        <begin position="76"/>
        <end position="128"/>
    </location>
</feature>
<protein>
    <recommendedName>
        <fullName evidence="4">RING-type E3 ubiquitin transferase</fullName>
        <ecNumber evidence="4">2.3.2.27</ecNumber>
    </recommendedName>
</protein>
<name>A0A9W9YN08_9CNID</name>